<dbReference type="Gene3D" id="6.10.250.2440">
    <property type="match status" value="2"/>
</dbReference>
<dbReference type="Proteomes" id="UP001556367">
    <property type="component" value="Unassembled WGS sequence"/>
</dbReference>
<dbReference type="InterPro" id="IPR007250">
    <property type="entry name" value="HSP9_HSP12"/>
</dbReference>
<comment type="caution">
    <text evidence="2">The sequence shown here is derived from an EMBL/GenBank/DDBJ whole genome shotgun (WGS) entry which is preliminary data.</text>
</comment>
<dbReference type="PIRSF" id="PIRSF002590">
    <property type="entry name" value="HSP9/HSP12_fun"/>
    <property type="match status" value="1"/>
</dbReference>
<organism evidence="2 3">
    <name type="scientific">Hohenbuehelia grisea</name>
    <dbReference type="NCBI Taxonomy" id="104357"/>
    <lineage>
        <taxon>Eukaryota</taxon>
        <taxon>Fungi</taxon>
        <taxon>Dikarya</taxon>
        <taxon>Basidiomycota</taxon>
        <taxon>Agaricomycotina</taxon>
        <taxon>Agaricomycetes</taxon>
        <taxon>Agaricomycetidae</taxon>
        <taxon>Agaricales</taxon>
        <taxon>Pleurotineae</taxon>
        <taxon>Pleurotaceae</taxon>
        <taxon>Hohenbuehelia</taxon>
    </lineage>
</organism>
<evidence type="ECO:0000313" key="3">
    <source>
        <dbReference type="Proteomes" id="UP001556367"/>
    </source>
</evidence>
<keyword evidence="3" id="KW-1185">Reference proteome</keyword>
<gene>
    <name evidence="2" type="ORF">HGRIS_005720</name>
</gene>
<feature type="compositionally biased region" description="Basic and acidic residues" evidence="1">
    <location>
        <begin position="25"/>
        <end position="37"/>
    </location>
</feature>
<evidence type="ECO:0000256" key="1">
    <source>
        <dbReference type="SAM" id="MobiDB-lite"/>
    </source>
</evidence>
<evidence type="ECO:0000313" key="2">
    <source>
        <dbReference type="EMBL" id="KAL0960695.1"/>
    </source>
</evidence>
<dbReference type="EMBL" id="JASNQZ010000001">
    <property type="protein sequence ID" value="KAL0960695.1"/>
    <property type="molecule type" value="Genomic_DNA"/>
</dbReference>
<reference evidence="3" key="1">
    <citation type="submission" date="2024-06" db="EMBL/GenBank/DDBJ databases">
        <title>Multi-omics analyses provide insights into the biosynthesis of the anticancer antibiotic pleurotin in Hohenbuehelia grisea.</title>
        <authorList>
            <person name="Weaver J.A."/>
            <person name="Alberti F."/>
        </authorList>
    </citation>
    <scope>NUCLEOTIDE SEQUENCE [LARGE SCALE GENOMIC DNA]</scope>
    <source>
        <strain evidence="3">T-177</strain>
    </source>
</reference>
<dbReference type="Pfam" id="PF04119">
    <property type="entry name" value="HSP9_HSP12"/>
    <property type="match status" value="1"/>
</dbReference>
<accession>A0ABR3JXN2</accession>
<proteinExistence type="predicted"/>
<feature type="region of interest" description="Disordered" evidence="1">
    <location>
        <begin position="1"/>
        <end position="69"/>
    </location>
</feature>
<sequence length="69" mass="7579">MSDHGRQSITDKISAAVKPDSSKTTTEHFGDMIKGKSDNAAATMEPRSEKSYTQKIADKLTGHSHNEHH</sequence>
<name>A0ABR3JXN2_9AGAR</name>
<protein>
    <submittedName>
        <fullName evidence="2">Uncharacterized protein</fullName>
    </submittedName>
</protein>
<feature type="compositionally biased region" description="Basic and acidic residues" evidence="1">
    <location>
        <begin position="46"/>
        <end position="69"/>
    </location>
</feature>